<evidence type="ECO:0000313" key="1">
    <source>
        <dbReference type="EMBL" id="PXF61130.1"/>
    </source>
</evidence>
<name>A0AC61L487_9EURY</name>
<organism evidence="1 2">
    <name type="scientific">Candidatus Methanogaster sp</name>
    <dbReference type="NCBI Taxonomy" id="3386292"/>
    <lineage>
        <taxon>Archaea</taxon>
        <taxon>Methanobacteriati</taxon>
        <taxon>Methanobacteriota</taxon>
        <taxon>Stenosarchaea group</taxon>
        <taxon>Methanomicrobia</taxon>
        <taxon>Methanosarcinales</taxon>
        <taxon>ANME-2 cluster</taxon>
        <taxon>Candidatus Methanogasteraceae</taxon>
        <taxon>Candidatus Methanogaster</taxon>
    </lineage>
</organism>
<evidence type="ECO:0000313" key="2">
    <source>
        <dbReference type="Proteomes" id="UP000248329"/>
    </source>
</evidence>
<dbReference type="EMBL" id="PQXF01000008">
    <property type="protein sequence ID" value="PXF61130.1"/>
    <property type="molecule type" value="Genomic_DNA"/>
</dbReference>
<sequence length="429" mass="45541">MLIVVLSISIALAIVPPPPANQNLGVYDTMYEGFAEDECRACHSSGVPDTHHMLVPNEGYNCTDCHKLGPTGGIDTPIRDCLVCHNASPHHTADEALARHCSHCHGSLVDDYDDGHYIPTYDPSLITPDTSYTWINGTTNMKGGGCEACHEANITPVSGAAIYDNYQTHHSIWPGDNGMCGVCHDVTGTNVSIRKCEECHGVKSLHNIQYDYATTEGKLGYGHIGASWDCMGCHSWFEASSTATQGPITPNIANISSDELVAGVGTVITITGSNLKNTVDGVDYTSEVVIDDGVTNMTLIPDSVTDSKIVVTLPGIGKGNYGLRVAKDDLKSKLVPIVVAPQVSIDSATIRRDIVTIRGSGFGDESGESYSELLGVTITCEGDDLETSIISWDDTRIVGDCPSATVGALATVTTLYGSDSATITGSRRR</sequence>
<comment type="caution">
    <text evidence="1">The sequence shown here is derived from an EMBL/GenBank/DDBJ whole genome shotgun (WGS) entry which is preliminary data.</text>
</comment>
<protein>
    <submittedName>
        <fullName evidence="1">Uncharacterized protein</fullName>
    </submittedName>
</protein>
<accession>A0AC61L487</accession>
<gene>
    <name evidence="1" type="ORF">C4B59_06125</name>
</gene>
<dbReference type="Proteomes" id="UP000248329">
    <property type="component" value="Unassembled WGS sequence"/>
</dbReference>
<proteinExistence type="predicted"/>
<reference evidence="1" key="1">
    <citation type="submission" date="2018-01" db="EMBL/GenBank/DDBJ databases">
        <authorList>
            <person name="Krukenberg V."/>
        </authorList>
    </citation>
    <scope>NUCLEOTIDE SEQUENCE</scope>
    <source>
        <strain evidence="1">E20ANME2</strain>
    </source>
</reference>